<feature type="region of interest" description="Disordered" evidence="4">
    <location>
        <begin position="172"/>
        <end position="197"/>
    </location>
</feature>
<evidence type="ECO:0000256" key="1">
    <source>
        <dbReference type="ARBA" id="ARBA00004123"/>
    </source>
</evidence>
<feature type="region of interest" description="Disordered" evidence="4">
    <location>
        <begin position="639"/>
        <end position="702"/>
    </location>
</feature>
<feature type="compositionally biased region" description="Basic and acidic residues" evidence="4">
    <location>
        <begin position="347"/>
        <end position="361"/>
    </location>
</feature>
<dbReference type="PANTHER" id="PTHR15321:SF3">
    <property type="entry name" value="TP53-BINDING PROTEIN 1"/>
    <property type="match status" value="1"/>
</dbReference>
<name>A0A4S2MX87_9PEZI</name>
<feature type="region of interest" description="Disordered" evidence="4">
    <location>
        <begin position="243"/>
        <end position="504"/>
    </location>
</feature>
<feature type="region of interest" description="Disordered" evidence="4">
    <location>
        <begin position="805"/>
        <end position="887"/>
    </location>
</feature>
<evidence type="ECO:0000256" key="4">
    <source>
        <dbReference type="SAM" id="MobiDB-lite"/>
    </source>
</evidence>
<dbReference type="GO" id="GO:0005634">
    <property type="term" value="C:nucleus"/>
    <property type="evidence" value="ECO:0007669"/>
    <property type="project" value="UniProtKB-SubCell"/>
</dbReference>
<dbReference type="Gene3D" id="2.30.30.140">
    <property type="match status" value="1"/>
</dbReference>
<dbReference type="Gene3D" id="3.40.50.10190">
    <property type="entry name" value="BRCT domain"/>
    <property type="match status" value="1"/>
</dbReference>
<evidence type="ECO:0000256" key="2">
    <source>
        <dbReference type="ARBA" id="ARBA00022763"/>
    </source>
</evidence>
<feature type="domain" description="BRCT" evidence="5">
    <location>
        <begin position="1095"/>
        <end position="1230"/>
    </location>
</feature>
<feature type="compositionally biased region" description="Low complexity" evidence="4">
    <location>
        <begin position="865"/>
        <end position="880"/>
    </location>
</feature>
<dbReference type="InterPro" id="IPR047252">
    <property type="entry name" value="TP53BP1-like"/>
</dbReference>
<feature type="compositionally biased region" description="Low complexity" evidence="4">
    <location>
        <begin position="816"/>
        <end position="826"/>
    </location>
</feature>
<dbReference type="GO" id="GO:0000077">
    <property type="term" value="P:DNA damage checkpoint signaling"/>
    <property type="evidence" value="ECO:0007669"/>
    <property type="project" value="TreeGrafter"/>
</dbReference>
<feature type="compositionally biased region" description="Polar residues" evidence="4">
    <location>
        <begin position="243"/>
        <end position="254"/>
    </location>
</feature>
<dbReference type="PROSITE" id="PS50172">
    <property type="entry name" value="BRCT"/>
    <property type="match status" value="1"/>
</dbReference>
<dbReference type="GO" id="GO:0045944">
    <property type="term" value="P:positive regulation of transcription by RNA polymerase II"/>
    <property type="evidence" value="ECO:0007669"/>
    <property type="project" value="TreeGrafter"/>
</dbReference>
<dbReference type="InterPro" id="IPR047250">
    <property type="entry name" value="BRCT_p53bp1-like_rpt2"/>
</dbReference>
<dbReference type="STRING" id="341454.A0A4S2MX87"/>
<feature type="region of interest" description="Disordered" evidence="4">
    <location>
        <begin position="36"/>
        <end position="61"/>
    </location>
</feature>
<dbReference type="InParanoid" id="A0A4S2MX87"/>
<evidence type="ECO:0000256" key="3">
    <source>
        <dbReference type="ARBA" id="ARBA00023242"/>
    </source>
</evidence>
<evidence type="ECO:0000313" key="6">
    <source>
        <dbReference type="EMBL" id="TGZ81194.1"/>
    </source>
</evidence>
<feature type="compositionally biased region" description="Polar residues" evidence="4">
    <location>
        <begin position="473"/>
        <end position="484"/>
    </location>
</feature>
<dbReference type="SUPFAM" id="SSF52113">
    <property type="entry name" value="BRCT domain"/>
    <property type="match status" value="1"/>
</dbReference>
<evidence type="ECO:0000313" key="7">
    <source>
        <dbReference type="Proteomes" id="UP000298138"/>
    </source>
</evidence>
<feature type="region of interest" description="Disordered" evidence="4">
    <location>
        <begin position="604"/>
        <end position="624"/>
    </location>
</feature>
<evidence type="ECO:0000259" key="5">
    <source>
        <dbReference type="PROSITE" id="PS50172"/>
    </source>
</evidence>
<reference evidence="6 7" key="1">
    <citation type="submission" date="2019-04" db="EMBL/GenBank/DDBJ databases">
        <title>Comparative genomics and transcriptomics to analyze fruiting body development in filamentous ascomycetes.</title>
        <authorList>
            <consortium name="DOE Joint Genome Institute"/>
            <person name="Lutkenhaus R."/>
            <person name="Traeger S."/>
            <person name="Breuer J."/>
            <person name="Kuo A."/>
            <person name="Lipzen A."/>
            <person name="Pangilinan J."/>
            <person name="Dilworth D."/>
            <person name="Sandor L."/>
            <person name="Poggeler S."/>
            <person name="Barry K."/>
            <person name="Grigoriev I.V."/>
            <person name="Nowrousian M."/>
        </authorList>
    </citation>
    <scope>NUCLEOTIDE SEQUENCE [LARGE SCALE GENOMIC DNA]</scope>
    <source>
        <strain evidence="6 7">CBS 389.68</strain>
    </source>
</reference>
<keyword evidence="2" id="KW-0227">DNA damage</keyword>
<comment type="subcellular location">
    <subcellularLocation>
        <location evidence="1">Nucleus</location>
    </subcellularLocation>
</comment>
<feature type="compositionally biased region" description="Polar residues" evidence="4">
    <location>
        <begin position="49"/>
        <end position="58"/>
    </location>
</feature>
<dbReference type="OrthoDB" id="129353at2759"/>
<feature type="compositionally biased region" description="Pro residues" evidence="4">
    <location>
        <begin position="492"/>
        <end position="503"/>
    </location>
</feature>
<dbReference type="GO" id="GO:0042393">
    <property type="term" value="F:histone binding"/>
    <property type="evidence" value="ECO:0007669"/>
    <property type="project" value="TreeGrafter"/>
</dbReference>
<organism evidence="6 7">
    <name type="scientific">Ascodesmis nigricans</name>
    <dbReference type="NCBI Taxonomy" id="341454"/>
    <lineage>
        <taxon>Eukaryota</taxon>
        <taxon>Fungi</taxon>
        <taxon>Dikarya</taxon>
        <taxon>Ascomycota</taxon>
        <taxon>Pezizomycotina</taxon>
        <taxon>Pezizomycetes</taxon>
        <taxon>Pezizales</taxon>
        <taxon>Ascodesmidaceae</taxon>
        <taxon>Ascodesmis</taxon>
    </lineage>
</organism>
<feature type="compositionally biased region" description="Polar residues" evidence="4">
    <location>
        <begin position="335"/>
        <end position="346"/>
    </location>
</feature>
<gene>
    <name evidence="6" type="ORF">EX30DRAFT_395700</name>
</gene>
<dbReference type="InterPro" id="IPR041297">
    <property type="entry name" value="Crb2_Tudor"/>
</dbReference>
<feature type="compositionally biased region" description="Basic residues" evidence="4">
    <location>
        <begin position="839"/>
        <end position="855"/>
    </location>
</feature>
<accession>A0A4S2MX87</accession>
<dbReference type="PANTHER" id="PTHR15321">
    <property type="entry name" value="TUMOR SUPPRESSOR P53-BINDING PROTEIN 1"/>
    <property type="match status" value="1"/>
</dbReference>
<proteinExistence type="predicted"/>
<dbReference type="Pfam" id="PF18115">
    <property type="entry name" value="Tudor_3"/>
    <property type="match status" value="1"/>
</dbReference>
<protein>
    <recommendedName>
        <fullName evidence="5">BRCT domain-containing protein</fullName>
    </recommendedName>
</protein>
<dbReference type="EMBL" id="ML220120">
    <property type="protein sequence ID" value="TGZ81194.1"/>
    <property type="molecule type" value="Genomic_DNA"/>
</dbReference>
<keyword evidence="3" id="KW-0539">Nucleus</keyword>
<feature type="compositionally biased region" description="Basic and acidic residues" evidence="4">
    <location>
        <begin position="449"/>
        <end position="458"/>
    </location>
</feature>
<feature type="compositionally biased region" description="Basic and acidic residues" evidence="4">
    <location>
        <begin position="279"/>
        <end position="313"/>
    </location>
</feature>
<dbReference type="SMART" id="SM00292">
    <property type="entry name" value="BRCT"/>
    <property type="match status" value="1"/>
</dbReference>
<dbReference type="InterPro" id="IPR001357">
    <property type="entry name" value="BRCT_dom"/>
</dbReference>
<dbReference type="CDD" id="cd17745">
    <property type="entry name" value="BRCT_p53bp1_rpt1"/>
    <property type="match status" value="1"/>
</dbReference>
<dbReference type="InterPro" id="IPR036420">
    <property type="entry name" value="BRCT_dom_sf"/>
</dbReference>
<feature type="compositionally biased region" description="Polar residues" evidence="4">
    <location>
        <begin position="676"/>
        <end position="687"/>
    </location>
</feature>
<dbReference type="InterPro" id="IPR047249">
    <property type="entry name" value="BRCT_p53bp1-like_rpt1"/>
</dbReference>
<feature type="compositionally biased region" description="Basic and acidic residues" evidence="4">
    <location>
        <begin position="432"/>
        <end position="441"/>
    </location>
</feature>
<feature type="compositionally biased region" description="Polar residues" evidence="4">
    <location>
        <begin position="639"/>
        <end position="649"/>
    </location>
</feature>
<keyword evidence="7" id="KW-1185">Reference proteome</keyword>
<dbReference type="Proteomes" id="UP000298138">
    <property type="component" value="Unassembled WGS sequence"/>
</dbReference>
<dbReference type="CDD" id="cd17724">
    <property type="entry name" value="BRCT_p53bp1_rpt2"/>
    <property type="match status" value="1"/>
</dbReference>
<sequence>MLPLNDEDDSLVRLKHHQKVLCGALKDSQFEETQVISSGEPQSLIPATPTRNSKNSRLSGDVSFDPTTNVVLDYNYSMVELEDTQPDTGNFLMIPSTGSEPQEPNVAIPVAKIGEIQSQRDLPAASSPQTTPTVHRTPADVNVDYNNVMEDMHTACETPFTFFPETEKFATAETPRRKSAPQNDFTPNPLAQLLGDSKPFSLSQAFVASSPMRRPRISIYSQTPPTPSIHAASIMAKSMPKLSMNQNTTPTRQSPMEVDLRRKSREASTSPPKSPTKAGEVDNKMEGREEAVKAHMGRKLSDVWSTRETEQTRKPSWTSRYRLSPSKRTEYLLPISSSPPEGQPSDTADKSDDNQRDKHYDNGAPCGTEIQHAEEREDPTNISTAKTPKKSRLLFSGHLGRSSPAGKQKVPALDIDSEDEIPLPPIPNTSWAKEDEREKFKRLVSQADPDPRTRRENEGLAWHELGMRKKSTFAPNSPLSGKNTRVSRRSPPLQPNLPLPRPEPIFHEDVIDSKKSVMQIPASDPPETAISDLQHGQFGMDAYLERSLNQLPSKRILRCTKPTTALSRPNAIVPQEHNRNISSDQYSPQVGTVEKPIPLAQLPPFNIPAVAPPTPPRRNGESATMPDMIRESSNLLAQLEPPNSLTPGPSSDLIGPETSTREQESLTSCMEPPRTPSSTHLNDTQWTRKGATTIPATSPWVDDRLVSPDRRLQTAHSTSGLDINFQDNNAPLLKQKRLIKSSPAEGSGDVEMTEAAQNLSSEYSPMSPRAVPDEQEVEIRASKRRKTLKMVKQKSQGVTAPIEKGTTEMTSRDGFPAKSAKSAKPSTAFVQTTNDRISGKHYRKKLLLSHQKRKTPKEAPGINNSASSSLSDVPRSDSASHTGSLPPLPPISVPARVFALFKDKNLYYHPATVLSSISPSQIRVSFDDQTESTLERTCVRPLDLRIGDTVRVDLPNMKRHLWVIKAFPTAGIEKAAIRYTDIRGRKSVFVALKSNEKKSESNGLEAPRVEVPVTNIYLPQSLWGQFARRDSSSFRVPLFRAGNLLQHNPSTEVQNRRTATPLGNIFAGAITPVRTVSAVTTPRSDTVSGDKIGASCSGIFANMVFMLSFGDKEAEKTKLQKLILSNGGKILESTFEDLFAPYHSTLSLSTSLSSSMSSTPSAPTPAPITNTFTLLPQYQNLGFAAVISTTHSRRTKFLEALSLSVPCLHPRWIHDSLRSSKPLSDIETYLLPAGESSYLGPGVIRSRHLPAFDPMNVSLVKMLESRPKLLDGKRVLIIQSPKDVDKKRIVRFLLRAIGAKVVKPVKLTEVEGVMKAGGWDIVVAENVKMPVLAKVVRMTGAGGESSVRIVDEETIVQSLILGKWAV</sequence>